<feature type="non-terminal residue" evidence="3">
    <location>
        <position position="1"/>
    </location>
</feature>
<feature type="compositionally biased region" description="Polar residues" evidence="1">
    <location>
        <begin position="7"/>
        <end position="170"/>
    </location>
</feature>
<name>A0A250WTF6_9CHLO</name>
<keyword evidence="2" id="KW-0812">Transmembrane</keyword>
<comment type="caution">
    <text evidence="3">The sequence shown here is derived from an EMBL/GenBank/DDBJ whole genome shotgun (WGS) entry which is preliminary data.</text>
</comment>
<dbReference type="AlphaFoldDB" id="A0A250WTF6"/>
<sequence>NPGQGGNATQSNEPSSNPGQGGNATQSNDPSANPGQGGNATQSNEPSSNPGQGGNTAQSNEPSSDPGQGGNATQSNEPSSNPGQGGNATKSNEPSSNPGQGRNATQSNEPSSNPGQGGNATQSNEPSSNPGQGGNATQSNEPSSNSGHGSNATQSIETYSQTEIPSASQLQEKEAATLDHLNYTGEKKDSQHEAKAVHDLIRGEAVNPSVSSAMHSMDTTEVQKVDRERGHRGPGDDGDKKAEGFSIASGTAPSSVNITVSSQSDANREGTQSGKQASIMDDVVGGPELEEVEGRLSASDIGWGIVGILVLLLLAWCCISDSGFLVRALTLPDHLKTKRVTRIGRYAGNQ</sequence>
<feature type="transmembrane region" description="Helical" evidence="2">
    <location>
        <begin position="301"/>
        <end position="319"/>
    </location>
</feature>
<keyword evidence="2" id="KW-1133">Transmembrane helix</keyword>
<feature type="compositionally biased region" description="Basic and acidic residues" evidence="1">
    <location>
        <begin position="221"/>
        <end position="243"/>
    </location>
</feature>
<gene>
    <name evidence="3" type="ORF">CEUSTIGMA_g1545.t1</name>
</gene>
<protein>
    <submittedName>
        <fullName evidence="3">Uncharacterized protein</fullName>
    </submittedName>
</protein>
<keyword evidence="4" id="KW-1185">Reference proteome</keyword>
<dbReference type="EMBL" id="BEGY01000006">
    <property type="protein sequence ID" value="GAX74095.1"/>
    <property type="molecule type" value="Genomic_DNA"/>
</dbReference>
<accession>A0A250WTF6</accession>
<evidence type="ECO:0000313" key="3">
    <source>
        <dbReference type="EMBL" id="GAX74095.1"/>
    </source>
</evidence>
<feature type="compositionally biased region" description="Basic and acidic residues" evidence="1">
    <location>
        <begin position="185"/>
        <end position="202"/>
    </location>
</feature>
<evidence type="ECO:0000313" key="4">
    <source>
        <dbReference type="Proteomes" id="UP000232323"/>
    </source>
</evidence>
<organism evidence="3 4">
    <name type="scientific">Chlamydomonas eustigma</name>
    <dbReference type="NCBI Taxonomy" id="1157962"/>
    <lineage>
        <taxon>Eukaryota</taxon>
        <taxon>Viridiplantae</taxon>
        <taxon>Chlorophyta</taxon>
        <taxon>core chlorophytes</taxon>
        <taxon>Chlorophyceae</taxon>
        <taxon>CS clade</taxon>
        <taxon>Chlamydomonadales</taxon>
        <taxon>Chlamydomonadaceae</taxon>
        <taxon>Chlamydomonas</taxon>
    </lineage>
</organism>
<keyword evidence="2" id="KW-0472">Membrane</keyword>
<feature type="region of interest" description="Disordered" evidence="1">
    <location>
        <begin position="1"/>
        <end position="276"/>
    </location>
</feature>
<dbReference type="Proteomes" id="UP000232323">
    <property type="component" value="Unassembled WGS sequence"/>
</dbReference>
<evidence type="ECO:0000256" key="1">
    <source>
        <dbReference type="SAM" id="MobiDB-lite"/>
    </source>
</evidence>
<reference evidence="3 4" key="1">
    <citation type="submission" date="2017-08" db="EMBL/GenBank/DDBJ databases">
        <title>Acidophilic green algal genome provides insights into adaptation to an acidic environment.</title>
        <authorList>
            <person name="Hirooka S."/>
            <person name="Hirose Y."/>
            <person name="Kanesaki Y."/>
            <person name="Higuchi S."/>
            <person name="Fujiwara T."/>
            <person name="Onuma R."/>
            <person name="Era A."/>
            <person name="Ohbayashi R."/>
            <person name="Uzuka A."/>
            <person name="Nozaki H."/>
            <person name="Yoshikawa H."/>
            <person name="Miyagishima S.Y."/>
        </authorList>
    </citation>
    <scope>NUCLEOTIDE SEQUENCE [LARGE SCALE GENOMIC DNA]</scope>
    <source>
        <strain evidence="3 4">NIES-2499</strain>
    </source>
</reference>
<proteinExistence type="predicted"/>
<feature type="compositionally biased region" description="Polar residues" evidence="1">
    <location>
        <begin position="248"/>
        <end position="276"/>
    </location>
</feature>
<evidence type="ECO:0000256" key="2">
    <source>
        <dbReference type="SAM" id="Phobius"/>
    </source>
</evidence>
<feature type="compositionally biased region" description="Polar residues" evidence="1">
    <location>
        <begin position="208"/>
        <end position="220"/>
    </location>
</feature>